<dbReference type="OrthoDB" id="9808747at2"/>
<dbReference type="CDD" id="cd07432">
    <property type="entry name" value="PHP_HisPPase"/>
    <property type="match status" value="1"/>
</dbReference>
<name>A0A0M4DHU1_9BACT</name>
<dbReference type="NCBIfam" id="NF004981">
    <property type="entry name" value="PRK06361.1"/>
    <property type="match status" value="1"/>
</dbReference>
<dbReference type="InterPro" id="IPR050243">
    <property type="entry name" value="PHP_phosphatase"/>
</dbReference>
<dbReference type="InterPro" id="IPR003141">
    <property type="entry name" value="Pol/His_phosphatase_N"/>
</dbReference>
<dbReference type="PATRIC" id="fig|1603606.3.peg.1773"/>
<dbReference type="KEGG" id="des:DSOUD_1629"/>
<dbReference type="EMBL" id="CP010802">
    <property type="protein sequence ID" value="ALC16407.1"/>
    <property type="molecule type" value="Genomic_DNA"/>
</dbReference>
<dbReference type="GO" id="GO:0008270">
    <property type="term" value="F:zinc ion binding"/>
    <property type="evidence" value="ECO:0007669"/>
    <property type="project" value="TreeGrafter"/>
</dbReference>
<dbReference type="PANTHER" id="PTHR36928">
    <property type="entry name" value="PHOSPHATASE YCDX-RELATED"/>
    <property type="match status" value="1"/>
</dbReference>
<dbReference type="STRING" id="1603606.DSOUD_1629"/>
<dbReference type="AlphaFoldDB" id="A0A0M4DHU1"/>
<reference evidence="2 3" key="1">
    <citation type="submission" date="2015-07" db="EMBL/GenBank/DDBJ databases">
        <title>Isolation and Genomic Characterization of a Novel Halophilic Metal-Reducing Deltaproteobacterium from the Deep Subsurface.</title>
        <authorList>
            <person name="Badalamenti J.P."/>
            <person name="Summers Z.M."/>
            <person name="Gralnick J.A."/>
            <person name="Bond D.R."/>
        </authorList>
    </citation>
    <scope>NUCLEOTIDE SEQUENCE [LARGE SCALE GENOMIC DNA]</scope>
    <source>
        <strain evidence="2 3">WTL</strain>
    </source>
</reference>
<dbReference type="RefSeq" id="WP_053550509.1">
    <property type="nucleotide sequence ID" value="NZ_CP010802.1"/>
</dbReference>
<proteinExistence type="predicted"/>
<evidence type="ECO:0000259" key="1">
    <source>
        <dbReference type="SMART" id="SM00481"/>
    </source>
</evidence>
<keyword evidence="3" id="KW-1185">Reference proteome</keyword>
<sequence>MIDLHSHSIFSDGELIPSELTRRAAILGYRALAITDHGDFSNLDFIIPRILRVAGDLGAAWGLTVIPGIELTHIPPASIAAAAREARALGARIIVCHGETIVEPVACGTNRAALLSDIDILSHPGLITAEDAALAAERGICLELTTRKGHSLTNGHVARTALAAGALLVVNTDSHAPGDLTSLDMARKIALGAGLSEAEFEQTRRNSEALVARSLL</sequence>
<dbReference type="InterPro" id="IPR004013">
    <property type="entry name" value="PHP_dom"/>
</dbReference>
<accession>A0A0M4DHU1</accession>
<dbReference type="Pfam" id="PF02811">
    <property type="entry name" value="PHP"/>
    <property type="match status" value="1"/>
</dbReference>
<protein>
    <submittedName>
        <fullName evidence="2">Histidinol phosphatase</fullName>
    </submittedName>
</protein>
<dbReference type="SMART" id="SM00481">
    <property type="entry name" value="POLIIIAc"/>
    <property type="match status" value="1"/>
</dbReference>
<evidence type="ECO:0000313" key="2">
    <source>
        <dbReference type="EMBL" id="ALC16407.1"/>
    </source>
</evidence>
<dbReference type="PANTHER" id="PTHR36928:SF1">
    <property type="entry name" value="PHOSPHATASE YCDX-RELATED"/>
    <property type="match status" value="1"/>
</dbReference>
<dbReference type="GO" id="GO:0042578">
    <property type="term" value="F:phosphoric ester hydrolase activity"/>
    <property type="evidence" value="ECO:0007669"/>
    <property type="project" value="TreeGrafter"/>
</dbReference>
<dbReference type="InterPro" id="IPR016195">
    <property type="entry name" value="Pol/histidinol_Pase-like"/>
</dbReference>
<gene>
    <name evidence="2" type="ORF">DSOUD_1629</name>
</gene>
<dbReference type="Proteomes" id="UP000057158">
    <property type="component" value="Chromosome"/>
</dbReference>
<dbReference type="GO" id="GO:0005829">
    <property type="term" value="C:cytosol"/>
    <property type="evidence" value="ECO:0007669"/>
    <property type="project" value="TreeGrafter"/>
</dbReference>
<evidence type="ECO:0000313" key="3">
    <source>
        <dbReference type="Proteomes" id="UP000057158"/>
    </source>
</evidence>
<feature type="domain" description="Polymerase/histidinol phosphatase N-terminal" evidence="1">
    <location>
        <begin position="2"/>
        <end position="75"/>
    </location>
</feature>
<dbReference type="Gene3D" id="3.20.20.140">
    <property type="entry name" value="Metal-dependent hydrolases"/>
    <property type="match status" value="1"/>
</dbReference>
<dbReference type="SUPFAM" id="SSF89550">
    <property type="entry name" value="PHP domain-like"/>
    <property type="match status" value="1"/>
</dbReference>
<organism evidence="2 3">
    <name type="scientific">Desulfuromonas soudanensis</name>
    <dbReference type="NCBI Taxonomy" id="1603606"/>
    <lineage>
        <taxon>Bacteria</taxon>
        <taxon>Pseudomonadati</taxon>
        <taxon>Thermodesulfobacteriota</taxon>
        <taxon>Desulfuromonadia</taxon>
        <taxon>Desulfuromonadales</taxon>
        <taxon>Desulfuromonadaceae</taxon>
        <taxon>Desulfuromonas</taxon>
    </lineage>
</organism>